<dbReference type="PIRSF" id="PIRSF034934">
    <property type="entry name" value="AbiF_AbiD"/>
    <property type="match status" value="1"/>
</dbReference>
<dbReference type="GeneID" id="97392431"/>
<protein>
    <submittedName>
        <fullName evidence="1">Abortive infection bacteriophage resistance protein</fullName>
    </submittedName>
</protein>
<dbReference type="STRING" id="39490.ERS852448_01111"/>
<dbReference type="InterPro" id="IPR011664">
    <property type="entry name" value="Abi_system_AbiD/AbiF-like"/>
</dbReference>
<sequence>MQKIFLNYDQQIEKLKNEKNLLINNEAYAKEILKQTSYYSLIGGYKDIFKNPTTKKYKDGTRFEDIVELYYFDELLRQLFLRYLIKVENGIKSQVSYYFTEKNGENQKEYLDTSNYNYSGKKNQRDIDRLIKILEGYVTKPTDYHYINHSQKKYGNVPLWVLTNALTFGNISKMYMLLPQDIQIKVSRNYQCVNEKQMVSILAVLVKFRNVCAHGERLFTYRTADSIPDLPIHRKLKIAQKGSQYVNGKNDLFSVVIALRYMLNDQWYKEFIKELKALIDKYLKKHDSISEQELYEKMGFPESWRKITRYRKQ</sequence>
<evidence type="ECO:0000313" key="2">
    <source>
        <dbReference type="Proteomes" id="UP000095492"/>
    </source>
</evidence>
<reference evidence="1 2" key="1">
    <citation type="submission" date="2015-09" db="EMBL/GenBank/DDBJ databases">
        <authorList>
            <consortium name="Pathogen Informatics"/>
        </authorList>
    </citation>
    <scope>NUCLEOTIDE SEQUENCE [LARGE SCALE GENOMIC DNA]</scope>
    <source>
        <strain evidence="1 2">2789STDY5608891</strain>
    </source>
</reference>
<evidence type="ECO:0000313" key="1">
    <source>
        <dbReference type="EMBL" id="CUM93046.1"/>
    </source>
</evidence>
<name>A0A173SSU3_EUBRA</name>
<accession>A0A173SSU3</accession>
<dbReference type="AlphaFoldDB" id="A0A173SSU3"/>
<dbReference type="OrthoDB" id="5363652at2"/>
<dbReference type="InterPro" id="IPR017034">
    <property type="entry name" value="Abi_system_AbiD/AbiF"/>
</dbReference>
<dbReference type="Pfam" id="PF07751">
    <property type="entry name" value="Abi_2"/>
    <property type="match status" value="1"/>
</dbReference>
<dbReference type="RefSeq" id="WP_055289860.1">
    <property type="nucleotide sequence ID" value="NZ_CP173382.1"/>
</dbReference>
<proteinExistence type="predicted"/>
<organism evidence="1 2">
    <name type="scientific">Eubacterium ramulus</name>
    <dbReference type="NCBI Taxonomy" id="39490"/>
    <lineage>
        <taxon>Bacteria</taxon>
        <taxon>Bacillati</taxon>
        <taxon>Bacillota</taxon>
        <taxon>Clostridia</taxon>
        <taxon>Eubacteriales</taxon>
        <taxon>Eubacteriaceae</taxon>
        <taxon>Eubacterium</taxon>
    </lineage>
</organism>
<dbReference type="Proteomes" id="UP000095492">
    <property type="component" value="Unassembled WGS sequence"/>
</dbReference>
<gene>
    <name evidence="1" type="ORF">ERS852448_01111</name>
</gene>
<dbReference type="EMBL" id="CYYA01000006">
    <property type="protein sequence ID" value="CUM93046.1"/>
    <property type="molecule type" value="Genomic_DNA"/>
</dbReference>